<dbReference type="OrthoDB" id="2800304at2759"/>
<keyword evidence="1" id="KW-0175">Coiled coil</keyword>
<accession>A0A165NJ86</accession>
<evidence type="ECO:0000313" key="4">
    <source>
        <dbReference type="Proteomes" id="UP000076727"/>
    </source>
</evidence>
<dbReference type="EMBL" id="KV429081">
    <property type="protein sequence ID" value="KZT67033.1"/>
    <property type="molecule type" value="Genomic_DNA"/>
</dbReference>
<dbReference type="Pfam" id="PF20411">
    <property type="entry name" value="DUF6697"/>
    <property type="match status" value="1"/>
</dbReference>
<evidence type="ECO:0000259" key="2">
    <source>
        <dbReference type="Pfam" id="PF20411"/>
    </source>
</evidence>
<reference evidence="3 4" key="1">
    <citation type="journal article" date="2016" name="Mol. Biol. Evol.">
        <title>Comparative Genomics of Early-Diverging Mushroom-Forming Fungi Provides Insights into the Origins of Lignocellulose Decay Capabilities.</title>
        <authorList>
            <person name="Nagy L.G."/>
            <person name="Riley R."/>
            <person name="Tritt A."/>
            <person name="Adam C."/>
            <person name="Daum C."/>
            <person name="Floudas D."/>
            <person name="Sun H."/>
            <person name="Yadav J.S."/>
            <person name="Pangilinan J."/>
            <person name="Larsson K.H."/>
            <person name="Matsuura K."/>
            <person name="Barry K."/>
            <person name="Labutti K."/>
            <person name="Kuo R."/>
            <person name="Ohm R.A."/>
            <person name="Bhattacharya S.S."/>
            <person name="Shirouzu T."/>
            <person name="Yoshinaga Y."/>
            <person name="Martin F.M."/>
            <person name="Grigoriev I.V."/>
            <person name="Hibbett D.S."/>
        </authorList>
    </citation>
    <scope>NUCLEOTIDE SEQUENCE [LARGE SCALE GENOMIC DNA]</scope>
    <source>
        <strain evidence="3 4">L-15889</strain>
    </source>
</reference>
<name>A0A165NJ86_9APHY</name>
<protein>
    <recommendedName>
        <fullName evidence="2">DUF6697 domain-containing protein</fullName>
    </recommendedName>
</protein>
<evidence type="ECO:0000313" key="3">
    <source>
        <dbReference type="EMBL" id="KZT67033.1"/>
    </source>
</evidence>
<keyword evidence="4" id="KW-1185">Reference proteome</keyword>
<dbReference type="Proteomes" id="UP000076727">
    <property type="component" value="Unassembled WGS sequence"/>
</dbReference>
<organism evidence="3 4">
    <name type="scientific">Daedalea quercina L-15889</name>
    <dbReference type="NCBI Taxonomy" id="1314783"/>
    <lineage>
        <taxon>Eukaryota</taxon>
        <taxon>Fungi</taxon>
        <taxon>Dikarya</taxon>
        <taxon>Basidiomycota</taxon>
        <taxon>Agaricomycotina</taxon>
        <taxon>Agaricomycetes</taxon>
        <taxon>Polyporales</taxon>
        <taxon>Fomitopsis</taxon>
    </lineage>
</organism>
<feature type="domain" description="DUF6697" evidence="2">
    <location>
        <begin position="183"/>
        <end position="258"/>
    </location>
</feature>
<proteinExistence type="predicted"/>
<dbReference type="STRING" id="1314783.A0A165NJ86"/>
<gene>
    <name evidence="3" type="ORF">DAEQUDRAFT_729628</name>
</gene>
<feature type="coiled-coil region" evidence="1">
    <location>
        <begin position="46"/>
        <end position="94"/>
    </location>
</feature>
<dbReference type="AlphaFoldDB" id="A0A165NJ86"/>
<sequence length="310" mass="34927">MSEIAPSSRVLVAYYASLLFIKGHLAANNMTTAHVDISKGVEHVVLAFSCEEVKELRKRVEDVEKSNLALMRQMAQLQAGYDEMQAKYVELTTEVGRIRGMPRSAPCPAASYIESSPSVTSRRYPFKDDSRGILALCGESRSRKFLIESKKKFGRNVVVTQDETGWVDFPNTGFSVKPDRRLSKKGSWQDSNRQLLRRFPKVELFTRMEGSWFYLGTYAVIRDTMSLEDVRALPDETRRALVTQSCHKSHRTQLQAMFEAGEMSGTKFTLNRVAYNDVLVAILLHALQDSQQLPVELITANSDGGSDDED</sequence>
<dbReference type="InterPro" id="IPR046520">
    <property type="entry name" value="DUF6697"/>
</dbReference>
<evidence type="ECO:0000256" key="1">
    <source>
        <dbReference type="SAM" id="Coils"/>
    </source>
</evidence>